<dbReference type="RefSeq" id="WP_171680645.1">
    <property type="nucleotide sequence ID" value="NZ_JABGBN010000005.1"/>
</dbReference>
<feature type="transmembrane region" description="Helical" evidence="1">
    <location>
        <begin position="87"/>
        <end position="107"/>
    </location>
</feature>
<evidence type="ECO:0000259" key="2">
    <source>
        <dbReference type="Pfam" id="PF02517"/>
    </source>
</evidence>
<comment type="caution">
    <text evidence="3">The sequence shown here is derived from an EMBL/GenBank/DDBJ whole genome shotgun (WGS) entry which is preliminary data.</text>
</comment>
<evidence type="ECO:0000256" key="1">
    <source>
        <dbReference type="SAM" id="Phobius"/>
    </source>
</evidence>
<feature type="transmembrane region" description="Helical" evidence="1">
    <location>
        <begin position="223"/>
        <end position="244"/>
    </location>
</feature>
<gene>
    <name evidence="3" type="ORF">HKX39_07145</name>
</gene>
<evidence type="ECO:0000313" key="4">
    <source>
        <dbReference type="Proteomes" id="UP000537862"/>
    </source>
</evidence>
<keyword evidence="3" id="KW-0645">Protease</keyword>
<proteinExistence type="predicted"/>
<reference evidence="3 4" key="1">
    <citation type="submission" date="2020-05" db="EMBL/GenBank/DDBJ databases">
        <authorList>
            <person name="Niu N."/>
        </authorList>
    </citation>
    <scope>NUCLEOTIDE SEQUENCE [LARGE SCALE GENOMIC DNA]</scope>
    <source>
        <strain evidence="3 4">3340-03</strain>
    </source>
</reference>
<keyword evidence="3" id="KW-0482">Metalloprotease</keyword>
<accession>A0A849P844</accession>
<feature type="transmembrane region" description="Helical" evidence="1">
    <location>
        <begin position="52"/>
        <end position="75"/>
    </location>
</feature>
<dbReference type="EMBL" id="JABGBN010000005">
    <property type="protein sequence ID" value="NOL51945.1"/>
    <property type="molecule type" value="Genomic_DNA"/>
</dbReference>
<feature type="transmembrane region" description="Helical" evidence="1">
    <location>
        <begin position="119"/>
        <end position="145"/>
    </location>
</feature>
<feature type="transmembrane region" description="Helical" evidence="1">
    <location>
        <begin position="165"/>
        <end position="186"/>
    </location>
</feature>
<dbReference type="InterPro" id="IPR003675">
    <property type="entry name" value="Rce1/LyrA-like_dom"/>
</dbReference>
<organism evidence="3 4">
    <name type="scientific">Pelistega suis</name>
    <dbReference type="NCBI Taxonomy" id="1631957"/>
    <lineage>
        <taxon>Bacteria</taxon>
        <taxon>Pseudomonadati</taxon>
        <taxon>Pseudomonadota</taxon>
        <taxon>Betaproteobacteria</taxon>
        <taxon>Burkholderiales</taxon>
        <taxon>Alcaligenaceae</taxon>
        <taxon>Pelistega</taxon>
    </lineage>
</organism>
<dbReference type="GO" id="GO:0008237">
    <property type="term" value="F:metallopeptidase activity"/>
    <property type="evidence" value="ECO:0007669"/>
    <property type="project" value="UniProtKB-KW"/>
</dbReference>
<keyword evidence="3" id="KW-0378">Hydrolase</keyword>
<dbReference type="AlphaFoldDB" id="A0A849P844"/>
<keyword evidence="1" id="KW-1133">Transmembrane helix</keyword>
<keyword evidence="1" id="KW-0472">Membrane</keyword>
<dbReference type="Proteomes" id="UP000537862">
    <property type="component" value="Unassembled WGS sequence"/>
</dbReference>
<dbReference type="GO" id="GO:0080120">
    <property type="term" value="P:CAAX-box protein maturation"/>
    <property type="evidence" value="ECO:0007669"/>
    <property type="project" value="UniProtKB-ARBA"/>
</dbReference>
<dbReference type="GO" id="GO:0006508">
    <property type="term" value="P:proteolysis"/>
    <property type="evidence" value="ECO:0007669"/>
    <property type="project" value="UniProtKB-KW"/>
</dbReference>
<dbReference type="Pfam" id="PF02517">
    <property type="entry name" value="Rce1-like"/>
    <property type="match status" value="1"/>
</dbReference>
<protein>
    <submittedName>
        <fullName evidence="3">CPBP family intramembrane metalloprotease</fullName>
    </submittedName>
</protein>
<sequence>MNTLIFKQDLKNFWIFIQSPTLGSRFPGRRGDGWWSDFKIHTPWGLIFKWLFFLWGMSIFILAPIVLGVSDLLGATNRLHDIDISRLVLLAAVWAPLVEELLFRFALRRPRLALLYVPILTYVLYTKAGLFNIIVVVLLLALFVILDLYRLTTDRYALPFKWRRLYCRFFPVIFHGSVLVFASMHLMNYEFPGGAASLLLPLLILPQWLTGLVIAWMRVRDGFACAVVMHALFNGLPVVLLALLSDLAK</sequence>
<dbReference type="GO" id="GO:0004175">
    <property type="term" value="F:endopeptidase activity"/>
    <property type="evidence" value="ECO:0007669"/>
    <property type="project" value="UniProtKB-ARBA"/>
</dbReference>
<keyword evidence="4" id="KW-1185">Reference proteome</keyword>
<keyword evidence="1" id="KW-0812">Transmembrane</keyword>
<feature type="transmembrane region" description="Helical" evidence="1">
    <location>
        <begin position="198"/>
        <end position="216"/>
    </location>
</feature>
<feature type="domain" description="CAAX prenyl protease 2/Lysostaphin resistance protein A-like" evidence="2">
    <location>
        <begin position="87"/>
        <end position="235"/>
    </location>
</feature>
<name>A0A849P844_9BURK</name>
<evidence type="ECO:0000313" key="3">
    <source>
        <dbReference type="EMBL" id="NOL51945.1"/>
    </source>
</evidence>